<protein>
    <submittedName>
        <fullName evidence="1">Uncharacterized protein</fullName>
    </submittedName>
</protein>
<dbReference type="EMBL" id="CP002372">
    <property type="protein sequence ID" value="ADT85114.1"/>
    <property type="molecule type" value="Genomic_DNA"/>
</dbReference>
<evidence type="ECO:0000313" key="1">
    <source>
        <dbReference type="EMBL" id="ADT85114.1"/>
    </source>
</evidence>
<evidence type="ECO:0000313" key="2">
    <source>
        <dbReference type="Proteomes" id="UP000007478"/>
    </source>
</evidence>
<reference evidence="1 2" key="1">
    <citation type="journal article" date="2011" name="J. Bacteriol.">
        <title>Complete genome sequence of the hyperthermophilic, piezophilic, heterotrophic, and carboxydotrophic archaeon Thermococcus barophilus MP.</title>
        <authorList>
            <person name="Vannier P."/>
            <person name="Marteinsson V.T."/>
            <person name="Fridjonsson O.H."/>
            <person name="Oger P."/>
            <person name="Jebbar M."/>
        </authorList>
    </citation>
    <scope>NUCLEOTIDE SEQUENCE [LARGE SCALE GENOMIC DNA]</scope>
    <source>
        <strain evidence="2">DSM 11836 / MP</strain>
    </source>
</reference>
<dbReference type="AlphaFoldDB" id="F0LM15"/>
<proteinExistence type="predicted"/>
<dbReference type="GeneID" id="10042455"/>
<dbReference type="eggNOG" id="arCOG05803">
    <property type="taxonomic scope" value="Archaea"/>
</dbReference>
<dbReference type="HOGENOM" id="CLU_145830_0_0_2"/>
<dbReference type="PATRIC" id="fig|391623.17.peg.2137"/>
<dbReference type="RefSeq" id="WP_013468410.1">
    <property type="nucleotide sequence ID" value="NC_014804.1"/>
</dbReference>
<name>F0LM15_THEBM</name>
<organism evidence="1 2">
    <name type="scientific">Thermococcus barophilus (strain DSM 11836 / MP)</name>
    <dbReference type="NCBI Taxonomy" id="391623"/>
    <lineage>
        <taxon>Archaea</taxon>
        <taxon>Methanobacteriati</taxon>
        <taxon>Methanobacteriota</taxon>
        <taxon>Thermococci</taxon>
        <taxon>Thermococcales</taxon>
        <taxon>Thermococcaceae</taxon>
        <taxon>Thermococcus</taxon>
    </lineage>
</organism>
<accession>F0LM15</accession>
<dbReference type="Proteomes" id="UP000007478">
    <property type="component" value="Chromosome"/>
</dbReference>
<sequence length="137" mass="16365">MIKKEEILKKAYQLGYFVGFYGHTEWVRWISKEKEQIYSTAKSLGIYEEVRKAYALGKDDGTKKREELLQKGLSIEPPEDQEEIKFILEDFMKEEKTEKHYLHFLKLSKITAKPEFLTNTELTKKPKFLKLPRFIKE</sequence>
<dbReference type="KEGG" id="tba:TERMP_02140"/>
<keyword evidence="2" id="KW-1185">Reference proteome</keyword>
<dbReference type="OrthoDB" id="99813at2157"/>
<gene>
    <name evidence="1" type="ordered locus">TERMP_02140</name>
</gene>